<evidence type="ECO:0000313" key="1">
    <source>
        <dbReference type="Proteomes" id="UP000492821"/>
    </source>
</evidence>
<reference evidence="1" key="1">
    <citation type="journal article" date="2013" name="Genetics">
        <title>The draft genome and transcriptome of Panagrellus redivivus are shaped by the harsh demands of a free-living lifestyle.</title>
        <authorList>
            <person name="Srinivasan J."/>
            <person name="Dillman A.R."/>
            <person name="Macchietto M.G."/>
            <person name="Heikkinen L."/>
            <person name="Lakso M."/>
            <person name="Fracchia K.M."/>
            <person name="Antoshechkin I."/>
            <person name="Mortazavi A."/>
            <person name="Wong G."/>
            <person name="Sternberg P.W."/>
        </authorList>
    </citation>
    <scope>NUCLEOTIDE SEQUENCE [LARGE SCALE GENOMIC DNA]</scope>
    <source>
        <strain evidence="1">MT8872</strain>
    </source>
</reference>
<reference evidence="2" key="2">
    <citation type="submission" date="2020-10" db="UniProtKB">
        <authorList>
            <consortium name="WormBaseParasite"/>
        </authorList>
    </citation>
    <scope>IDENTIFICATION</scope>
</reference>
<proteinExistence type="predicted"/>
<dbReference type="WBParaSite" id="Pan_g23144.t1">
    <property type="protein sequence ID" value="Pan_g23144.t1"/>
    <property type="gene ID" value="Pan_g23144"/>
</dbReference>
<accession>A0A7E4VR36</accession>
<name>A0A7E4VR36_PANRE</name>
<dbReference type="Proteomes" id="UP000492821">
    <property type="component" value="Unassembled WGS sequence"/>
</dbReference>
<evidence type="ECO:0000313" key="2">
    <source>
        <dbReference type="WBParaSite" id="Pan_g23144.t1"/>
    </source>
</evidence>
<keyword evidence="1" id="KW-1185">Reference proteome</keyword>
<dbReference type="AlphaFoldDB" id="A0A7E4VR36"/>
<sequence>MRLLPSGLRKLRAARRGALPRIDQGIASLSELSLTPGHPCDERGCQELHKSGQYEVGGPPCTLINAVSITKLVERNEAHHDFAGDEKRSSVAVLFDDV</sequence>
<organism evidence="1 2">
    <name type="scientific">Panagrellus redivivus</name>
    <name type="common">Microworm</name>
    <dbReference type="NCBI Taxonomy" id="6233"/>
    <lineage>
        <taxon>Eukaryota</taxon>
        <taxon>Metazoa</taxon>
        <taxon>Ecdysozoa</taxon>
        <taxon>Nematoda</taxon>
        <taxon>Chromadorea</taxon>
        <taxon>Rhabditida</taxon>
        <taxon>Tylenchina</taxon>
        <taxon>Panagrolaimomorpha</taxon>
        <taxon>Panagrolaimoidea</taxon>
        <taxon>Panagrolaimidae</taxon>
        <taxon>Panagrellus</taxon>
    </lineage>
</organism>
<protein>
    <submittedName>
        <fullName evidence="2">Kinesin motor domain-containing protein</fullName>
    </submittedName>
</protein>